<dbReference type="Pfam" id="PF13743">
    <property type="entry name" value="Thioredoxin_5"/>
    <property type="match status" value="1"/>
</dbReference>
<proteinExistence type="predicted"/>
<dbReference type="RefSeq" id="WP_078806626.1">
    <property type="nucleotide sequence ID" value="NZ_FUXI01000005.1"/>
</dbReference>
<sequence length="209" mass="24435">MIEIYLFINPIGNESMLAEKQTLAISENDEKNFHFRFIPVVNMRSIKETLLRDGIVRPKIELLNHLFEISYSAALDLKAIQLQGRKKGREFLLTLQEEINTHNREYGKELVLDVVNKIGANFELFCLDRQNDLVKRAFISDQQLAREMGVRLLPSAVAYNFENDDDAMLFEDDLPQSIAYFYQQERKRNTSPLKFSKYFSHHNTNLKSN</sequence>
<dbReference type="Gene3D" id="3.40.30.10">
    <property type="entry name" value="Glutaredoxin"/>
    <property type="match status" value="1"/>
</dbReference>
<evidence type="ECO:0000313" key="1">
    <source>
        <dbReference type="EMBL" id="SJZ53538.1"/>
    </source>
</evidence>
<name>A0A1T4LG33_9ENTE</name>
<gene>
    <name evidence="1" type="ORF">SAMN02745116_00668</name>
</gene>
<protein>
    <submittedName>
        <fullName evidence="1">Thioredoxin</fullName>
    </submittedName>
</protein>
<dbReference type="AlphaFoldDB" id="A0A1T4LG33"/>
<dbReference type="STRING" id="263852.SAMN02745116_00668"/>
<dbReference type="InterPro" id="IPR036249">
    <property type="entry name" value="Thioredoxin-like_sf"/>
</dbReference>
<accession>A0A1T4LG33</accession>
<reference evidence="1 2" key="1">
    <citation type="submission" date="2017-02" db="EMBL/GenBank/DDBJ databases">
        <authorList>
            <person name="Peterson S.W."/>
        </authorList>
    </citation>
    <scope>NUCLEOTIDE SEQUENCE [LARGE SCALE GENOMIC DNA]</scope>
    <source>
        <strain evidence="1 2">ATCC BAA-1030</strain>
    </source>
</reference>
<dbReference type="OrthoDB" id="2156137at2"/>
<dbReference type="Proteomes" id="UP000190328">
    <property type="component" value="Unassembled WGS sequence"/>
</dbReference>
<dbReference type="EMBL" id="FUXI01000005">
    <property type="protein sequence ID" value="SJZ53538.1"/>
    <property type="molecule type" value="Genomic_DNA"/>
</dbReference>
<evidence type="ECO:0000313" key="2">
    <source>
        <dbReference type="Proteomes" id="UP000190328"/>
    </source>
</evidence>
<keyword evidence="2" id="KW-1185">Reference proteome</keyword>
<dbReference type="SUPFAM" id="SSF52833">
    <property type="entry name" value="Thioredoxin-like"/>
    <property type="match status" value="1"/>
</dbReference>
<organism evidence="1 2">
    <name type="scientific">Pilibacter termitis</name>
    <dbReference type="NCBI Taxonomy" id="263852"/>
    <lineage>
        <taxon>Bacteria</taxon>
        <taxon>Bacillati</taxon>
        <taxon>Bacillota</taxon>
        <taxon>Bacilli</taxon>
        <taxon>Lactobacillales</taxon>
        <taxon>Enterococcaceae</taxon>
        <taxon>Pilibacter</taxon>
    </lineage>
</organism>